<evidence type="ECO:0000313" key="2">
    <source>
        <dbReference type="Proteomes" id="UP000078252"/>
    </source>
</evidence>
<dbReference type="OrthoDB" id="5020838at2"/>
<protein>
    <submittedName>
        <fullName evidence="1">Uncharacterized protein</fullName>
    </submittedName>
</protein>
<sequence length="147" mass="14454">MFDGAAARAAGADASDIDDFATGWVIAGGRVENATVDEALVKKVQLSADVARACSGRNRWDYTGIQLNIYLNSCNTTRLLGAIGAGAGGATLVGIVTAATGLGAAAADALAGGLAIAGGVLTSCSAKGRGVAIHNIPPGPVVWCNGQ</sequence>
<evidence type="ECO:0000313" key="1">
    <source>
        <dbReference type="EMBL" id="KTR03620.1"/>
    </source>
</evidence>
<accession>A0A175RIM4</accession>
<dbReference type="EMBL" id="LDQC01000079">
    <property type="protein sequence ID" value="KTR03620.1"/>
    <property type="molecule type" value="Genomic_DNA"/>
</dbReference>
<name>A0A175RIM4_9MICO</name>
<dbReference type="Proteomes" id="UP000078252">
    <property type="component" value="Unassembled WGS sequence"/>
</dbReference>
<dbReference type="RefSeq" id="WP_058726602.1">
    <property type="nucleotide sequence ID" value="NZ_LDQC01000079.1"/>
</dbReference>
<comment type="caution">
    <text evidence="1">The sequence shown here is derived from an EMBL/GenBank/DDBJ whole genome shotgun (WGS) entry which is preliminary data.</text>
</comment>
<dbReference type="PATRIC" id="fig|33881.3.peg.3100"/>
<dbReference type="AlphaFoldDB" id="A0A175RIM4"/>
<organism evidence="1 2">
    <name type="scientific">Curtobacterium luteum</name>
    <dbReference type="NCBI Taxonomy" id="33881"/>
    <lineage>
        <taxon>Bacteria</taxon>
        <taxon>Bacillati</taxon>
        <taxon>Actinomycetota</taxon>
        <taxon>Actinomycetes</taxon>
        <taxon>Micrococcales</taxon>
        <taxon>Microbacteriaceae</taxon>
        <taxon>Curtobacterium</taxon>
    </lineage>
</organism>
<reference evidence="1 2" key="1">
    <citation type="journal article" date="2016" name="Front. Microbiol.">
        <title>Genomic Resource of Rice Seed Associated Bacteria.</title>
        <authorList>
            <person name="Midha S."/>
            <person name="Bansal K."/>
            <person name="Sharma S."/>
            <person name="Kumar N."/>
            <person name="Patil P.P."/>
            <person name="Chaudhry V."/>
            <person name="Patil P.B."/>
        </authorList>
    </citation>
    <scope>NUCLEOTIDE SEQUENCE [LARGE SCALE GENOMIC DNA]</scope>
    <source>
        <strain evidence="1 2">NS184</strain>
    </source>
</reference>
<proteinExistence type="predicted"/>
<gene>
    <name evidence="1" type="ORF">NS184_13430</name>
</gene>